<dbReference type="Proteomes" id="UP000366819">
    <property type="component" value="Unassembled WGS sequence"/>
</dbReference>
<keyword evidence="1" id="KW-1133">Transmembrane helix</keyword>
<sequence>MTMVINIVNLSELWQVGVIMSMVIDIVFFDDVDRHH</sequence>
<gene>
    <name evidence="2" type="ORF">PAQ31011_00613</name>
</gene>
<proteinExistence type="predicted"/>
<feature type="transmembrane region" description="Helical" evidence="1">
    <location>
        <begin position="12"/>
        <end position="29"/>
    </location>
</feature>
<protein>
    <submittedName>
        <fullName evidence="2">Uncharacterized protein</fullName>
    </submittedName>
</protein>
<dbReference type="EMBL" id="CABPSN010000001">
    <property type="protein sequence ID" value="VVD71178.1"/>
    <property type="molecule type" value="Genomic_DNA"/>
</dbReference>
<keyword evidence="3" id="KW-1185">Reference proteome</keyword>
<reference evidence="2 3" key="1">
    <citation type="submission" date="2019-08" db="EMBL/GenBank/DDBJ databases">
        <authorList>
            <person name="Peeters C."/>
        </authorList>
    </citation>
    <scope>NUCLEOTIDE SEQUENCE [LARGE SCALE GENOMIC DNA]</scope>
    <source>
        <strain evidence="2 3">LMG 31011</strain>
    </source>
</reference>
<dbReference type="AlphaFoldDB" id="A0A5E4SAE1"/>
<keyword evidence="1" id="KW-0812">Transmembrane</keyword>
<organism evidence="2 3">
    <name type="scientific">Pandoraea aquatica</name>
    <dbReference type="NCBI Taxonomy" id="2508290"/>
    <lineage>
        <taxon>Bacteria</taxon>
        <taxon>Pseudomonadati</taxon>
        <taxon>Pseudomonadota</taxon>
        <taxon>Betaproteobacteria</taxon>
        <taxon>Burkholderiales</taxon>
        <taxon>Burkholderiaceae</taxon>
        <taxon>Pandoraea</taxon>
    </lineage>
</organism>
<name>A0A5E4SAE1_9BURK</name>
<accession>A0A5E4SAE1</accession>
<evidence type="ECO:0000313" key="3">
    <source>
        <dbReference type="Proteomes" id="UP000366819"/>
    </source>
</evidence>
<keyword evidence="1" id="KW-0472">Membrane</keyword>
<evidence type="ECO:0000256" key="1">
    <source>
        <dbReference type="SAM" id="Phobius"/>
    </source>
</evidence>
<evidence type="ECO:0000313" key="2">
    <source>
        <dbReference type="EMBL" id="VVD71178.1"/>
    </source>
</evidence>